<dbReference type="HOGENOM" id="CLU_031040_7_1_10"/>
<evidence type="ECO:0000256" key="4">
    <source>
        <dbReference type="ARBA" id="ARBA00047806"/>
    </source>
</evidence>
<dbReference type="OrthoDB" id="4174719at2"/>
<dbReference type="NCBIfam" id="NF004042">
    <property type="entry name" value="PRK05550.1"/>
    <property type="match status" value="1"/>
</dbReference>
<dbReference type="InterPro" id="IPR036509">
    <property type="entry name" value="Met_Sox_Rdtase_MsrA_sf"/>
</dbReference>
<dbReference type="GO" id="GO:0033743">
    <property type="term" value="F:peptide-methionine (R)-S-oxide reductase activity"/>
    <property type="evidence" value="ECO:0007669"/>
    <property type="project" value="UniProtKB-EC"/>
</dbReference>
<dbReference type="eggNOG" id="COG0229">
    <property type="taxonomic scope" value="Bacteria"/>
</dbReference>
<proteinExistence type="inferred from homology"/>
<gene>
    <name evidence="7" type="primary">msrA</name>
    <name evidence="9" type="ordered locus">Cag_0960</name>
</gene>
<dbReference type="Pfam" id="PF01625">
    <property type="entry name" value="PMSR"/>
    <property type="match status" value="1"/>
</dbReference>
<evidence type="ECO:0000256" key="5">
    <source>
        <dbReference type="ARBA" id="ARBA00048488"/>
    </source>
</evidence>
<dbReference type="InterPro" id="IPR011057">
    <property type="entry name" value="Mss4-like_sf"/>
</dbReference>
<dbReference type="AlphaFoldDB" id="Q3AS02"/>
<comment type="function">
    <text evidence="3 7">Has an important function as a repair enzyme for proteins that have been inactivated by oxidation. Catalyzes the reversible oxidation-reduction of methionine sulfoxide in proteins to methionine.</text>
</comment>
<name>Q3AS02_CHLCH</name>
<reference evidence="9" key="1">
    <citation type="submission" date="2005-08" db="EMBL/GenBank/DDBJ databases">
        <title>Complete sequence of Chlorobium chlorochromatii CaD3.</title>
        <authorList>
            <person name="Copeland A."/>
            <person name="Lucas S."/>
            <person name="Lapidus A."/>
            <person name="Barry K."/>
            <person name="Detter J.C."/>
            <person name="Glavina T."/>
            <person name="Hammon N."/>
            <person name="Israni S."/>
            <person name="Pitluck S."/>
            <person name="Bryant D."/>
            <person name="Schmutz J."/>
            <person name="Larimer F."/>
            <person name="Land M."/>
            <person name="Kyrpides N."/>
            <person name="Ivanova N."/>
            <person name="Richardson P."/>
        </authorList>
    </citation>
    <scope>NUCLEOTIDE SEQUENCE [LARGE SCALE GENOMIC DNA]</scope>
    <source>
        <strain evidence="9">CaD3</strain>
    </source>
</reference>
<keyword evidence="2" id="KW-0511">Multifunctional enzyme</keyword>
<dbReference type="eggNOG" id="COG0225">
    <property type="taxonomic scope" value="Bacteria"/>
</dbReference>
<evidence type="ECO:0000256" key="7">
    <source>
        <dbReference type="HAMAP-Rule" id="MF_01401"/>
    </source>
</evidence>
<evidence type="ECO:0000259" key="8">
    <source>
        <dbReference type="PROSITE" id="PS51790"/>
    </source>
</evidence>
<dbReference type="InterPro" id="IPR002569">
    <property type="entry name" value="Met_Sox_Rdtase_MsrA_dom"/>
</dbReference>
<dbReference type="Pfam" id="PF01641">
    <property type="entry name" value="SelR"/>
    <property type="match status" value="1"/>
</dbReference>
<dbReference type="STRING" id="340177.Cag_0960"/>
<comment type="similarity">
    <text evidence="7">Belongs to the MsrA Met sulfoxide reductase family.</text>
</comment>
<dbReference type="GO" id="GO:0033744">
    <property type="term" value="F:L-methionine:thioredoxin-disulfide S-oxidoreductase activity"/>
    <property type="evidence" value="ECO:0007669"/>
    <property type="project" value="RHEA"/>
</dbReference>
<protein>
    <recommendedName>
        <fullName evidence="7">Peptide methionine sulfoxide reductase MsrA</fullName>
        <shortName evidence="7">Protein-methionine-S-oxide reductase</shortName>
        <ecNumber evidence="7">1.8.4.11</ecNumber>
    </recommendedName>
    <alternativeName>
        <fullName evidence="7">Peptide-methionine (S)-S-oxide reductase</fullName>
        <shortName evidence="7">Peptide Met(O) reductase</shortName>
    </alternativeName>
</protein>
<dbReference type="EMBL" id="CP000108">
    <property type="protein sequence ID" value="ABB28223.1"/>
    <property type="molecule type" value="Genomic_DNA"/>
</dbReference>
<sequence length="287" mass="32266">MQYNHLTPDEERVMLHKGTELPFSGIYYDHHDSGTYHCRRCNTALFHSDNKFNSGTGWPSFDDAIEGAVRQIPDADGRRTEIVCANCGAHLGHVFFREGFTTKNVRHCVNSISLNFQPQATQATIPTTTQTAVFAGGCFWGVEYHFSKLKGVLSVTSGYTGGAIENPTYQQVCSGKTGHAEAVEIVFDAAQVSYETLAKLFFEIHDPTQVNRQGPDVGTQYRSALFYANEEQRRIAEKLIGELQAKGYRVATSVEPASQFWAAEAYHQEYYARHGHEPYCHVYTKRF</sequence>
<evidence type="ECO:0000313" key="9">
    <source>
        <dbReference type="EMBL" id="ABB28223.1"/>
    </source>
</evidence>
<dbReference type="Gene3D" id="2.170.150.20">
    <property type="entry name" value="Peptide methionine sulfoxide reductase"/>
    <property type="match status" value="1"/>
</dbReference>
<feature type="active site" evidence="7">
    <location>
        <position position="138"/>
    </location>
</feature>
<dbReference type="SUPFAM" id="SSF51316">
    <property type="entry name" value="Mss4-like"/>
    <property type="match status" value="1"/>
</dbReference>
<dbReference type="PROSITE" id="PS51790">
    <property type="entry name" value="MSRB"/>
    <property type="match status" value="1"/>
</dbReference>
<dbReference type="InterPro" id="IPR002579">
    <property type="entry name" value="Met_Sox_Rdtase_MsrB_dom"/>
</dbReference>
<comment type="catalytic activity">
    <reaction evidence="5">
        <text>L-methionyl-[protein] + [thioredoxin]-disulfide + H2O = L-methionyl-(R)-S-oxide-[protein] + [thioredoxin]-dithiol</text>
        <dbReference type="Rhea" id="RHEA:24164"/>
        <dbReference type="Rhea" id="RHEA-COMP:10698"/>
        <dbReference type="Rhea" id="RHEA-COMP:10700"/>
        <dbReference type="Rhea" id="RHEA-COMP:12313"/>
        <dbReference type="Rhea" id="RHEA-COMP:12314"/>
        <dbReference type="ChEBI" id="CHEBI:15377"/>
        <dbReference type="ChEBI" id="CHEBI:16044"/>
        <dbReference type="ChEBI" id="CHEBI:29950"/>
        <dbReference type="ChEBI" id="CHEBI:45764"/>
        <dbReference type="ChEBI" id="CHEBI:50058"/>
        <dbReference type="EC" id="1.8.4.12"/>
    </reaction>
</comment>
<dbReference type="Gene3D" id="3.30.1060.10">
    <property type="entry name" value="Peptide methionine sulphoxide reductase MsrA"/>
    <property type="match status" value="1"/>
</dbReference>
<feature type="domain" description="MsrB" evidence="8">
    <location>
        <begin position="1"/>
        <end position="119"/>
    </location>
</feature>
<dbReference type="SUPFAM" id="SSF55068">
    <property type="entry name" value="Peptide methionine sulfoxide reductase"/>
    <property type="match status" value="1"/>
</dbReference>
<dbReference type="NCBIfam" id="TIGR00401">
    <property type="entry name" value="msrA"/>
    <property type="match status" value="1"/>
</dbReference>
<dbReference type="EC" id="1.8.4.11" evidence="7"/>
<comment type="catalytic activity">
    <reaction evidence="4 7">
        <text>L-methionyl-[protein] + [thioredoxin]-disulfide + H2O = L-methionyl-(S)-S-oxide-[protein] + [thioredoxin]-dithiol</text>
        <dbReference type="Rhea" id="RHEA:14217"/>
        <dbReference type="Rhea" id="RHEA-COMP:10698"/>
        <dbReference type="Rhea" id="RHEA-COMP:10700"/>
        <dbReference type="Rhea" id="RHEA-COMP:12313"/>
        <dbReference type="Rhea" id="RHEA-COMP:12315"/>
        <dbReference type="ChEBI" id="CHEBI:15377"/>
        <dbReference type="ChEBI" id="CHEBI:16044"/>
        <dbReference type="ChEBI" id="CHEBI:29950"/>
        <dbReference type="ChEBI" id="CHEBI:44120"/>
        <dbReference type="ChEBI" id="CHEBI:50058"/>
        <dbReference type="EC" id="1.8.4.11"/>
    </reaction>
</comment>
<dbReference type="GO" id="GO:0008113">
    <property type="term" value="F:peptide-methionine (S)-S-oxide reductase activity"/>
    <property type="evidence" value="ECO:0007669"/>
    <property type="project" value="UniProtKB-UniRule"/>
</dbReference>
<dbReference type="HAMAP" id="MF_01401">
    <property type="entry name" value="MsrA"/>
    <property type="match status" value="1"/>
</dbReference>
<dbReference type="PANTHER" id="PTHR43774">
    <property type="entry name" value="PEPTIDE METHIONINE SULFOXIDE REDUCTASE"/>
    <property type="match status" value="1"/>
</dbReference>
<comment type="catalytic activity">
    <reaction evidence="6 7">
        <text>[thioredoxin]-disulfide + L-methionine + H2O = L-methionine (S)-S-oxide + [thioredoxin]-dithiol</text>
        <dbReference type="Rhea" id="RHEA:19993"/>
        <dbReference type="Rhea" id="RHEA-COMP:10698"/>
        <dbReference type="Rhea" id="RHEA-COMP:10700"/>
        <dbReference type="ChEBI" id="CHEBI:15377"/>
        <dbReference type="ChEBI" id="CHEBI:29950"/>
        <dbReference type="ChEBI" id="CHEBI:50058"/>
        <dbReference type="ChEBI" id="CHEBI:57844"/>
        <dbReference type="ChEBI" id="CHEBI:58772"/>
        <dbReference type="EC" id="1.8.4.11"/>
    </reaction>
</comment>
<evidence type="ECO:0000256" key="1">
    <source>
        <dbReference type="ARBA" id="ARBA00023002"/>
    </source>
</evidence>
<evidence type="ECO:0000256" key="2">
    <source>
        <dbReference type="ARBA" id="ARBA00023268"/>
    </source>
</evidence>
<dbReference type="NCBIfam" id="NF004036">
    <property type="entry name" value="PRK05508.1"/>
    <property type="match status" value="1"/>
</dbReference>
<dbReference type="PANTHER" id="PTHR43774:SF1">
    <property type="entry name" value="PEPTIDE METHIONINE SULFOXIDE REDUCTASE MSRA 2"/>
    <property type="match status" value="1"/>
</dbReference>
<accession>Q3AS02</accession>
<keyword evidence="1 7" id="KW-0560">Oxidoreductase</keyword>
<evidence type="ECO:0000256" key="3">
    <source>
        <dbReference type="ARBA" id="ARBA00024679"/>
    </source>
</evidence>
<dbReference type="KEGG" id="cch:Cag_0960"/>
<evidence type="ECO:0000256" key="6">
    <source>
        <dbReference type="ARBA" id="ARBA00048782"/>
    </source>
</evidence>
<organism evidence="9">
    <name type="scientific">Chlorobium chlorochromatii (strain CaD3)</name>
    <dbReference type="NCBI Taxonomy" id="340177"/>
    <lineage>
        <taxon>Bacteria</taxon>
        <taxon>Pseudomonadati</taxon>
        <taxon>Chlorobiota</taxon>
        <taxon>Chlorobiia</taxon>
        <taxon>Chlorobiales</taxon>
        <taxon>Chlorobiaceae</taxon>
        <taxon>Chlorobium/Pelodictyon group</taxon>
        <taxon>Chlorobium</taxon>
    </lineage>
</organism>